<evidence type="ECO:0000256" key="6">
    <source>
        <dbReference type="SAM" id="Phobius"/>
    </source>
</evidence>
<keyword evidence="5 6" id="KW-0472">Membrane</keyword>
<feature type="transmembrane region" description="Helical" evidence="6">
    <location>
        <begin position="173"/>
        <end position="197"/>
    </location>
</feature>
<name>A0A6A2XD89_HIBSY</name>
<sequence>MVPHTKIKALRAVPNHGSHLHLHLHGALHWPRKAPAFRSRRYHPSNHLHNVEHSSISMTFFAYAAFAILLDKISPTAAYSLTQFIAAIAFAQQLLLFHFHSAYHMGIEGQYHLLMQSVVVVSLTTTLMGIGFPNSFMVSFIRSISILYQDGHQVVNCSSHEALHRAKSLENILFSWTLIAVTIFSVAFYLVLAKLYGEKVEYSKLEKEEEVELKVKEESDDLEYQKGQNVLQLRTLEDRVDYIDPS</sequence>
<feature type="transmembrane region" description="Helical" evidence="6">
    <location>
        <begin position="76"/>
        <end position="99"/>
    </location>
</feature>
<reference evidence="7" key="1">
    <citation type="submission" date="2019-09" db="EMBL/GenBank/DDBJ databases">
        <title>Draft genome information of white flower Hibiscus syriacus.</title>
        <authorList>
            <person name="Kim Y.-M."/>
        </authorList>
    </citation>
    <scope>NUCLEOTIDE SEQUENCE [LARGE SCALE GENOMIC DNA]</scope>
    <source>
        <strain evidence="7">YM2019G1</strain>
    </source>
</reference>
<dbReference type="PANTHER" id="PTHR46285">
    <property type="entry name" value="PROTEINASE INHIBITOR I4, SERPIN (DUF716)-RELATED"/>
    <property type="match status" value="1"/>
</dbReference>
<dbReference type="PANTHER" id="PTHR46285:SF3">
    <property type="entry name" value="PROTEINASE INHIBITOR I4, SERPIN (DUF716)"/>
    <property type="match status" value="1"/>
</dbReference>
<dbReference type="GO" id="GO:0016020">
    <property type="term" value="C:membrane"/>
    <property type="evidence" value="ECO:0007669"/>
    <property type="project" value="UniProtKB-SubCell"/>
</dbReference>
<evidence type="ECO:0000313" key="8">
    <source>
        <dbReference type="Proteomes" id="UP000436088"/>
    </source>
</evidence>
<dbReference type="AlphaFoldDB" id="A0A6A2XD89"/>
<comment type="caution">
    <text evidence="7">The sequence shown here is derived from an EMBL/GenBank/DDBJ whole genome shotgun (WGS) entry which is preliminary data.</text>
</comment>
<comment type="subcellular location">
    <subcellularLocation>
        <location evidence="1">Membrane</location>
        <topology evidence="1">Multi-pass membrane protein</topology>
    </subcellularLocation>
</comment>
<dbReference type="EMBL" id="VEPZ02001572">
    <property type="protein sequence ID" value="KAE8667530.1"/>
    <property type="molecule type" value="Genomic_DNA"/>
</dbReference>
<organism evidence="7 8">
    <name type="scientific">Hibiscus syriacus</name>
    <name type="common">Rose of Sharon</name>
    <dbReference type="NCBI Taxonomy" id="106335"/>
    <lineage>
        <taxon>Eukaryota</taxon>
        <taxon>Viridiplantae</taxon>
        <taxon>Streptophyta</taxon>
        <taxon>Embryophyta</taxon>
        <taxon>Tracheophyta</taxon>
        <taxon>Spermatophyta</taxon>
        <taxon>Magnoliopsida</taxon>
        <taxon>eudicotyledons</taxon>
        <taxon>Gunneridae</taxon>
        <taxon>Pentapetalae</taxon>
        <taxon>rosids</taxon>
        <taxon>malvids</taxon>
        <taxon>Malvales</taxon>
        <taxon>Malvaceae</taxon>
        <taxon>Malvoideae</taxon>
        <taxon>Hibiscus</taxon>
    </lineage>
</organism>
<evidence type="ECO:0000256" key="3">
    <source>
        <dbReference type="ARBA" id="ARBA00022692"/>
    </source>
</evidence>
<keyword evidence="4 6" id="KW-1133">Transmembrane helix</keyword>
<keyword evidence="8" id="KW-1185">Reference proteome</keyword>
<evidence type="ECO:0000256" key="4">
    <source>
        <dbReference type="ARBA" id="ARBA00022989"/>
    </source>
</evidence>
<evidence type="ECO:0000313" key="7">
    <source>
        <dbReference type="EMBL" id="KAE8667530.1"/>
    </source>
</evidence>
<dbReference type="InterPro" id="IPR006904">
    <property type="entry name" value="DUF716"/>
</dbReference>
<feature type="transmembrane region" description="Helical" evidence="6">
    <location>
        <begin position="50"/>
        <end position="70"/>
    </location>
</feature>
<evidence type="ECO:0000256" key="5">
    <source>
        <dbReference type="ARBA" id="ARBA00023136"/>
    </source>
</evidence>
<evidence type="ECO:0000256" key="1">
    <source>
        <dbReference type="ARBA" id="ARBA00004141"/>
    </source>
</evidence>
<accession>A0A6A2XD89</accession>
<gene>
    <name evidence="7" type="ORF">F3Y22_tig00112402pilonHSYRG00293</name>
</gene>
<comment type="similarity">
    <text evidence="2">Belongs to the TMEM45 family.</text>
</comment>
<feature type="transmembrane region" description="Helical" evidence="6">
    <location>
        <begin position="111"/>
        <end position="132"/>
    </location>
</feature>
<dbReference type="Proteomes" id="UP000436088">
    <property type="component" value="Unassembled WGS sequence"/>
</dbReference>
<evidence type="ECO:0000256" key="2">
    <source>
        <dbReference type="ARBA" id="ARBA00006948"/>
    </source>
</evidence>
<dbReference type="Pfam" id="PF04819">
    <property type="entry name" value="DUF716"/>
    <property type="match status" value="1"/>
</dbReference>
<keyword evidence="3 6" id="KW-0812">Transmembrane</keyword>
<proteinExistence type="inferred from homology"/>
<protein>
    <submittedName>
        <fullName evidence="7">Uncharacterized protein</fullName>
    </submittedName>
</protein>